<dbReference type="GeneID" id="139083067"/>
<keyword evidence="1" id="KW-1185">Reference proteome</keyword>
<organism evidence="1 2">
    <name type="scientific">Equus przewalskii</name>
    <name type="common">Przewalski's horse</name>
    <name type="synonym">Equus caballus przewalskii</name>
    <dbReference type="NCBI Taxonomy" id="9798"/>
    <lineage>
        <taxon>Eukaryota</taxon>
        <taxon>Metazoa</taxon>
        <taxon>Chordata</taxon>
        <taxon>Craniata</taxon>
        <taxon>Vertebrata</taxon>
        <taxon>Euteleostomi</taxon>
        <taxon>Mammalia</taxon>
        <taxon>Eutheria</taxon>
        <taxon>Laurasiatheria</taxon>
        <taxon>Perissodactyla</taxon>
        <taxon>Equidae</taxon>
        <taxon>Equus</taxon>
    </lineage>
</organism>
<reference evidence="2" key="2">
    <citation type="submission" date="2025-08" db="UniProtKB">
        <authorList>
            <consortium name="RefSeq"/>
        </authorList>
    </citation>
    <scope>IDENTIFICATION</scope>
    <source>
        <tissue evidence="2">Blood</tissue>
    </source>
</reference>
<protein>
    <submittedName>
        <fullName evidence="2">Uncharacterized protein isoform X9</fullName>
    </submittedName>
</protein>
<evidence type="ECO:0000313" key="1">
    <source>
        <dbReference type="Proteomes" id="UP001652662"/>
    </source>
</evidence>
<reference evidence="1" key="1">
    <citation type="submission" date="2025-05" db="UniProtKB">
        <authorList>
            <consortium name="RefSeq"/>
        </authorList>
    </citation>
    <scope>NUCLEOTIDE SEQUENCE [LARGE SCALE GENOMIC DNA]</scope>
</reference>
<name>A0ABM4P9L6_EQUPR</name>
<dbReference type="RefSeq" id="XP_070473883.1">
    <property type="nucleotide sequence ID" value="XM_070617782.1"/>
</dbReference>
<gene>
    <name evidence="2" type="primary">LOC139083067</name>
</gene>
<sequence length="129" mass="13717">MRAPVRHFQQLGLGRIAWVPALAESGSLTSSAVREARVVLGRSLAGSPRCAGPWAHGSAPLPGWLDAWPAATPLQAPLSSVPSCRARIRRLHPSVRQFVGGRAGGKDMPGAGRQKGEAGAWWRSRKIVL</sequence>
<dbReference type="Proteomes" id="UP001652662">
    <property type="component" value="Chromosome 1"/>
</dbReference>
<evidence type="ECO:0000313" key="2">
    <source>
        <dbReference type="RefSeq" id="XP_070473883.1"/>
    </source>
</evidence>
<proteinExistence type="predicted"/>
<accession>A0ABM4P9L6</accession>